<dbReference type="PANTHER" id="PTHR33659:SF11">
    <property type="entry name" value="TRANSMEMBRANE PROTEIN"/>
    <property type="match status" value="1"/>
</dbReference>
<evidence type="ECO:0000256" key="2">
    <source>
        <dbReference type="SAM" id="SignalP"/>
    </source>
</evidence>
<comment type="caution">
    <text evidence="3">The sequence shown here is derived from an EMBL/GenBank/DDBJ whole genome shotgun (WGS) entry which is preliminary data.</text>
</comment>
<evidence type="ECO:0000313" key="3">
    <source>
        <dbReference type="EMBL" id="CAL0324034.1"/>
    </source>
</evidence>
<evidence type="ECO:0000256" key="1">
    <source>
        <dbReference type="SAM" id="Phobius"/>
    </source>
</evidence>
<organism evidence="3 4">
    <name type="scientific">Lupinus luteus</name>
    <name type="common">European yellow lupine</name>
    <dbReference type="NCBI Taxonomy" id="3873"/>
    <lineage>
        <taxon>Eukaryota</taxon>
        <taxon>Viridiplantae</taxon>
        <taxon>Streptophyta</taxon>
        <taxon>Embryophyta</taxon>
        <taxon>Tracheophyta</taxon>
        <taxon>Spermatophyta</taxon>
        <taxon>Magnoliopsida</taxon>
        <taxon>eudicotyledons</taxon>
        <taxon>Gunneridae</taxon>
        <taxon>Pentapetalae</taxon>
        <taxon>rosids</taxon>
        <taxon>fabids</taxon>
        <taxon>Fabales</taxon>
        <taxon>Fabaceae</taxon>
        <taxon>Papilionoideae</taxon>
        <taxon>50 kb inversion clade</taxon>
        <taxon>genistoids sensu lato</taxon>
        <taxon>core genistoids</taxon>
        <taxon>Genisteae</taxon>
        <taxon>Lupinus</taxon>
    </lineage>
</organism>
<keyword evidence="1" id="KW-0812">Transmembrane</keyword>
<keyword evidence="1" id="KW-0472">Membrane</keyword>
<keyword evidence="2" id="KW-0732">Signal</keyword>
<name>A0AAV1XQW0_LUPLU</name>
<gene>
    <name evidence="3" type="ORF">LLUT_LOCUS25094</name>
</gene>
<keyword evidence="1" id="KW-1133">Transmembrane helix</keyword>
<accession>A0AAV1XQW0</accession>
<dbReference type="AlphaFoldDB" id="A0AAV1XQW0"/>
<feature type="chain" id="PRO_5043539156" description="Transmembrane protein" evidence="2">
    <location>
        <begin position="28"/>
        <end position="71"/>
    </location>
</feature>
<dbReference type="EMBL" id="CAXHTB010000017">
    <property type="protein sequence ID" value="CAL0324034.1"/>
    <property type="molecule type" value="Genomic_DNA"/>
</dbReference>
<sequence>MAHIINNIVKAIFFIVFIVGFLLAAEARPQGNEFSPAPAPEPDVGAGFDVTYSGPFICSSLLLSLVVLIFH</sequence>
<dbReference type="Proteomes" id="UP001497480">
    <property type="component" value="Unassembled WGS sequence"/>
</dbReference>
<feature type="signal peptide" evidence="2">
    <location>
        <begin position="1"/>
        <end position="27"/>
    </location>
</feature>
<protein>
    <recommendedName>
        <fullName evidence="5">Transmembrane protein</fullName>
    </recommendedName>
</protein>
<proteinExistence type="predicted"/>
<feature type="transmembrane region" description="Helical" evidence="1">
    <location>
        <begin position="51"/>
        <end position="70"/>
    </location>
</feature>
<evidence type="ECO:0000313" key="4">
    <source>
        <dbReference type="Proteomes" id="UP001497480"/>
    </source>
</evidence>
<evidence type="ECO:0008006" key="5">
    <source>
        <dbReference type="Google" id="ProtNLM"/>
    </source>
</evidence>
<reference evidence="3 4" key="1">
    <citation type="submission" date="2024-03" db="EMBL/GenBank/DDBJ databases">
        <authorList>
            <person name="Martinez-Hernandez J."/>
        </authorList>
    </citation>
    <scope>NUCLEOTIDE SEQUENCE [LARGE SCALE GENOMIC DNA]</scope>
</reference>
<keyword evidence="4" id="KW-1185">Reference proteome</keyword>
<dbReference type="PANTHER" id="PTHR33659">
    <property type="entry name" value="PROTEIN, PUTATIVE-RELATED-RELATED"/>
    <property type="match status" value="1"/>
</dbReference>